<dbReference type="KEGG" id="buo:BRPE64_BCDS08420"/>
<sequence>MNPHSEATIQSTIGAYEHQDWLLDQALADTFPASDPIPPGSLV</sequence>
<dbReference type="RefSeq" id="WP_016354933.1">
    <property type="nucleotide sequence ID" value="NC_021294.1"/>
</dbReference>
<evidence type="ECO:0000313" key="2">
    <source>
        <dbReference type="Proteomes" id="UP000013966"/>
    </source>
</evidence>
<dbReference type="AlphaFoldDB" id="R4WLM4"/>
<name>R4WLM4_9BURK</name>
<dbReference type="STRING" id="758793.BRPE64_BCDS08420"/>
<evidence type="ECO:0000313" key="1">
    <source>
        <dbReference type="EMBL" id="BAN25503.1"/>
    </source>
</evidence>
<reference evidence="1 2" key="2">
    <citation type="journal article" date="2018" name="Int. J. Syst. Evol. Microbiol.">
        <title>Burkholderia insecticola sp. nov., a gut symbiotic bacterium of the bean bug Riptortus pedestris.</title>
        <authorList>
            <person name="Takeshita K."/>
            <person name="Tamaki H."/>
            <person name="Ohbayashi T."/>
            <person name="Meng X.-Y."/>
            <person name="Sone T."/>
            <person name="Mitani Y."/>
            <person name="Peeters C."/>
            <person name="Kikuchi Y."/>
            <person name="Vandamme P."/>
        </authorList>
    </citation>
    <scope>NUCLEOTIDE SEQUENCE [LARGE SCALE GENOMIC DNA]</scope>
    <source>
        <strain evidence="1">RPE64</strain>
    </source>
</reference>
<dbReference type="HOGENOM" id="CLU_3230733_0_0_4"/>
<proteinExistence type="predicted"/>
<protein>
    <submittedName>
        <fullName evidence="1">Uncharacterized protein</fullName>
    </submittedName>
</protein>
<dbReference type="EMBL" id="AP013059">
    <property type="protein sequence ID" value="BAN25503.1"/>
    <property type="molecule type" value="Genomic_DNA"/>
</dbReference>
<dbReference type="Proteomes" id="UP000013966">
    <property type="component" value="Chromosome 2"/>
</dbReference>
<reference evidence="1 2" key="1">
    <citation type="journal article" date="2013" name="Genome Announc.">
        <title>Complete Genome Sequence of Burkholderia sp. Strain RPE64, Bacterial Symbiont of the Bean Bug Riptortus pedestris.</title>
        <authorList>
            <person name="Shibata T.F."/>
            <person name="Maeda T."/>
            <person name="Nikoh N."/>
            <person name="Yamaguchi K."/>
            <person name="Oshima K."/>
            <person name="Hattori M."/>
            <person name="Nishiyama T."/>
            <person name="Hasebe M."/>
            <person name="Fukatsu T."/>
            <person name="Kikuchi Y."/>
            <person name="Shigenobu S."/>
        </authorList>
    </citation>
    <scope>NUCLEOTIDE SEQUENCE [LARGE SCALE GENOMIC DNA]</scope>
</reference>
<dbReference type="PATRIC" id="fig|758793.3.peg.3749"/>
<keyword evidence="2" id="KW-1185">Reference proteome</keyword>
<organism evidence="1 2">
    <name type="scientific">Caballeronia insecticola</name>
    <dbReference type="NCBI Taxonomy" id="758793"/>
    <lineage>
        <taxon>Bacteria</taxon>
        <taxon>Pseudomonadati</taxon>
        <taxon>Pseudomonadota</taxon>
        <taxon>Betaproteobacteria</taxon>
        <taxon>Burkholderiales</taxon>
        <taxon>Burkholderiaceae</taxon>
        <taxon>Caballeronia</taxon>
    </lineage>
</organism>
<accession>R4WLM4</accession>
<gene>
    <name evidence="1" type="ORF">BRPE64_BCDS08420</name>
</gene>